<keyword evidence="4" id="KW-1185">Reference proteome</keyword>
<evidence type="ECO:0000256" key="2">
    <source>
        <dbReference type="SAM" id="Phobius"/>
    </source>
</evidence>
<feature type="compositionally biased region" description="Pro residues" evidence="1">
    <location>
        <begin position="459"/>
        <end position="474"/>
    </location>
</feature>
<reference evidence="3 4" key="1">
    <citation type="submission" date="2021-01" db="EMBL/GenBank/DDBJ databases">
        <title>Whole genome shotgun sequence of Actinoplanes deccanensis NBRC 13994.</title>
        <authorList>
            <person name="Komaki H."/>
            <person name="Tamura T."/>
        </authorList>
    </citation>
    <scope>NUCLEOTIDE SEQUENCE [LARGE SCALE GENOMIC DNA]</scope>
    <source>
        <strain evidence="3 4">NBRC 13994</strain>
    </source>
</reference>
<protein>
    <submittedName>
        <fullName evidence="3">Uncharacterized protein</fullName>
    </submittedName>
</protein>
<comment type="caution">
    <text evidence="3">The sequence shown here is derived from an EMBL/GenBank/DDBJ whole genome shotgun (WGS) entry which is preliminary data.</text>
</comment>
<accession>A0ABQ3YLC9</accession>
<feature type="transmembrane region" description="Helical" evidence="2">
    <location>
        <begin position="76"/>
        <end position="101"/>
    </location>
</feature>
<keyword evidence="2" id="KW-0472">Membrane</keyword>
<feature type="compositionally biased region" description="Pro residues" evidence="1">
    <location>
        <begin position="336"/>
        <end position="358"/>
    </location>
</feature>
<evidence type="ECO:0000313" key="4">
    <source>
        <dbReference type="Proteomes" id="UP000609879"/>
    </source>
</evidence>
<feature type="compositionally biased region" description="Basic and acidic residues" evidence="1">
    <location>
        <begin position="376"/>
        <end position="389"/>
    </location>
</feature>
<feature type="transmembrane region" description="Helical" evidence="2">
    <location>
        <begin position="122"/>
        <end position="141"/>
    </location>
</feature>
<keyword evidence="2" id="KW-1133">Transmembrane helix</keyword>
<sequence>MAETMSFQESVRWTRDVLAQWGSWTRAHWRLTLLLSVVAFVTGWAWNTYAMAVGLEGSKAEGSPTTATADGHTLNAVYWLILFTLISGVITYAWSRGWTAFRADMAILPRRFAEAMTTSRPGAFAMLLWGLSVALIIATLVESAAAIVLGLVLLALASSPIGVILTFALVRVWRGLCGILAGKANPRVDAMVNPFMVMVGEGAGLLLDGLIDSYVFKMLAAVFAALVSVTLARGSRAPGIVAVLVLAGASQLIRMRGAYADDGGWNECVTADGRPCAGLGLEGVLAWFGSPGAGHVLVRGSIGASASAVGALIGLGAGAAAAALARGAPRIASQGRPPPDAGPLPPLNVPPQPPPDPAVPEQRQRRPLWPPQPDARPPDPRPPEHHQPPGERPPGLGVPDPGIRPEPLIEPPHGHPEPVPEPQSGSDRGTVYRSSTYEPGDSGRGQIYRSAAADHGIHPIPPPPEPAPQQPPSGPHGRGRPWDDLDDFVPDAPNRELRPPRRPARPGEAEPPKAGRARVVPNDPDDGEAGPARRPRPPIPPASQ</sequence>
<feature type="transmembrane region" description="Helical" evidence="2">
    <location>
        <begin position="147"/>
        <end position="170"/>
    </location>
</feature>
<feature type="region of interest" description="Disordered" evidence="1">
    <location>
        <begin position="330"/>
        <end position="544"/>
    </location>
</feature>
<dbReference type="RefSeq" id="WP_203778016.1">
    <property type="nucleotide sequence ID" value="NZ_BAAABO010000062.1"/>
</dbReference>
<evidence type="ECO:0000256" key="1">
    <source>
        <dbReference type="SAM" id="MobiDB-lite"/>
    </source>
</evidence>
<organism evidence="3 4">
    <name type="scientific">Paractinoplanes deccanensis</name>
    <dbReference type="NCBI Taxonomy" id="113561"/>
    <lineage>
        <taxon>Bacteria</taxon>
        <taxon>Bacillati</taxon>
        <taxon>Actinomycetota</taxon>
        <taxon>Actinomycetes</taxon>
        <taxon>Micromonosporales</taxon>
        <taxon>Micromonosporaceae</taxon>
        <taxon>Paractinoplanes</taxon>
    </lineage>
</organism>
<feature type="transmembrane region" description="Helical" evidence="2">
    <location>
        <begin position="27"/>
        <end position="46"/>
    </location>
</feature>
<feature type="compositionally biased region" description="Polar residues" evidence="1">
    <location>
        <begin position="423"/>
        <end position="437"/>
    </location>
</feature>
<proteinExistence type="predicted"/>
<feature type="transmembrane region" description="Helical" evidence="2">
    <location>
        <begin position="190"/>
        <end position="207"/>
    </location>
</feature>
<dbReference type="PRINTS" id="PR01217">
    <property type="entry name" value="PRICHEXTENSN"/>
</dbReference>
<dbReference type="EMBL" id="BOMI01000207">
    <property type="protein sequence ID" value="GID80807.1"/>
    <property type="molecule type" value="Genomic_DNA"/>
</dbReference>
<dbReference type="Proteomes" id="UP000609879">
    <property type="component" value="Unassembled WGS sequence"/>
</dbReference>
<name>A0ABQ3YLC9_9ACTN</name>
<feature type="compositionally biased region" description="Basic and acidic residues" evidence="1">
    <location>
        <begin position="493"/>
        <end position="513"/>
    </location>
</feature>
<keyword evidence="2" id="KW-0812">Transmembrane</keyword>
<evidence type="ECO:0000313" key="3">
    <source>
        <dbReference type="EMBL" id="GID80807.1"/>
    </source>
</evidence>
<gene>
    <name evidence="3" type="ORF">Ade02nite_94480</name>
</gene>